<gene>
    <name evidence="1" type="ORF">HHL22_20550</name>
</gene>
<proteinExistence type="predicted"/>
<accession>A0A7Y0AHR3</accession>
<reference evidence="1 2" key="1">
    <citation type="submission" date="2020-04" db="EMBL/GenBank/DDBJ databases">
        <title>Hymenobacter polaris sp. nov., isolated from Arctic soil.</title>
        <authorList>
            <person name="Dahal R.H."/>
        </authorList>
    </citation>
    <scope>NUCLEOTIDE SEQUENCE [LARGE SCALE GENOMIC DNA]</scope>
    <source>
        <strain evidence="1 2">RP-2-7</strain>
    </source>
</reference>
<keyword evidence="2" id="KW-1185">Reference proteome</keyword>
<name>A0A7Y0AHR3_9BACT</name>
<comment type="caution">
    <text evidence="1">The sequence shown here is derived from an EMBL/GenBank/DDBJ whole genome shotgun (WGS) entry which is preliminary data.</text>
</comment>
<dbReference type="EMBL" id="JABBGH010000003">
    <property type="protein sequence ID" value="NML67598.1"/>
    <property type="molecule type" value="Genomic_DNA"/>
</dbReference>
<organism evidence="1 2">
    <name type="scientific">Hymenobacter polaris</name>
    <dbReference type="NCBI Taxonomy" id="2682546"/>
    <lineage>
        <taxon>Bacteria</taxon>
        <taxon>Pseudomonadati</taxon>
        <taxon>Bacteroidota</taxon>
        <taxon>Cytophagia</taxon>
        <taxon>Cytophagales</taxon>
        <taxon>Hymenobacteraceae</taxon>
        <taxon>Hymenobacter</taxon>
    </lineage>
</organism>
<sequence>MRLVLLAQSHAVLLYQTPQELPAGLHNEFQHWCLRAAGIGSGPGAIDAHFATTTALLAAGRTEEAADALALLHYSFADSFDSFSSRQLAFGCLVAEVDGQPWTDRSEAGLQRLLALLSSLGLTEELVAAEVADVKKNWRRH</sequence>
<evidence type="ECO:0000313" key="1">
    <source>
        <dbReference type="EMBL" id="NML67598.1"/>
    </source>
</evidence>
<dbReference type="Proteomes" id="UP000559626">
    <property type="component" value="Unassembled WGS sequence"/>
</dbReference>
<dbReference type="AlphaFoldDB" id="A0A7Y0AHR3"/>
<evidence type="ECO:0000313" key="2">
    <source>
        <dbReference type="Proteomes" id="UP000559626"/>
    </source>
</evidence>
<protein>
    <submittedName>
        <fullName evidence="1">Uncharacterized protein</fullName>
    </submittedName>
</protein>
<dbReference type="RefSeq" id="WP_169533251.1">
    <property type="nucleotide sequence ID" value="NZ_JABBGH010000003.1"/>
</dbReference>